<proteinExistence type="predicted"/>
<evidence type="ECO:0000313" key="16">
    <source>
        <dbReference type="EMBL" id="RRR99666.1"/>
    </source>
</evidence>
<dbReference type="InterPro" id="IPR036890">
    <property type="entry name" value="HATPase_C_sf"/>
</dbReference>
<dbReference type="Gene3D" id="3.30.450.20">
    <property type="entry name" value="PAS domain"/>
    <property type="match status" value="2"/>
</dbReference>
<organism evidence="16 17">
    <name type="scientific">Glycomyces terrestris</name>
    <dbReference type="NCBI Taxonomy" id="2493553"/>
    <lineage>
        <taxon>Bacteria</taxon>
        <taxon>Bacillati</taxon>
        <taxon>Actinomycetota</taxon>
        <taxon>Actinomycetes</taxon>
        <taxon>Glycomycetales</taxon>
        <taxon>Glycomycetaceae</taxon>
        <taxon>Glycomyces</taxon>
    </lineage>
</organism>
<comment type="catalytic activity">
    <reaction evidence="1">
        <text>ATP + protein L-histidine = ADP + protein N-phospho-L-histidine.</text>
        <dbReference type="EC" id="2.7.13.3"/>
    </reaction>
</comment>
<dbReference type="SUPFAM" id="SSF55785">
    <property type="entry name" value="PYP-like sensor domain (PAS domain)"/>
    <property type="match status" value="1"/>
</dbReference>
<comment type="subcellular location">
    <subcellularLocation>
        <location evidence="2">Cell membrane</location>
        <topology evidence="2">Multi-pass membrane protein</topology>
    </subcellularLocation>
</comment>
<dbReference type="InterPro" id="IPR039506">
    <property type="entry name" value="SPOB_a"/>
</dbReference>
<accession>A0A426UYL7</accession>
<dbReference type="SUPFAM" id="SSF55890">
    <property type="entry name" value="Sporulation response regulatory protein Spo0B"/>
    <property type="match status" value="1"/>
</dbReference>
<dbReference type="InterPro" id="IPR035965">
    <property type="entry name" value="PAS-like_dom_sf"/>
</dbReference>
<dbReference type="PRINTS" id="PR00344">
    <property type="entry name" value="BCTRLSENSOR"/>
</dbReference>
<dbReference type="InterPro" id="IPR016120">
    <property type="entry name" value="Sig_transdc_His_kin_SpoOB"/>
</dbReference>
<keyword evidence="12" id="KW-0902">Two-component regulatory system</keyword>
<evidence type="ECO:0000256" key="14">
    <source>
        <dbReference type="SAM" id="Phobius"/>
    </source>
</evidence>
<evidence type="ECO:0000256" key="6">
    <source>
        <dbReference type="ARBA" id="ARBA00022679"/>
    </source>
</evidence>
<evidence type="ECO:0000256" key="9">
    <source>
        <dbReference type="ARBA" id="ARBA00022777"/>
    </source>
</evidence>
<keyword evidence="6" id="KW-0808">Transferase</keyword>
<dbReference type="PANTHER" id="PTHR43304">
    <property type="entry name" value="PHYTOCHROME-LIKE PROTEIN CPH1"/>
    <property type="match status" value="1"/>
</dbReference>
<sequence>MSVSIIEFIVFRPSLRRPTLAGQLLAYQLAVVLIVLAVIAGLSLAQSRAVFTSEQGRRVTQLAESLATTDLVRDRLPQPAPSQTLAPKILGDLERWQVSSVTIADAEGKVVASTNPLLIGTYLPVAAGVLDGRGWRGEIELGGRTELVAQAPVLSEARDEIGVQLGVAVVGQEVPSLGELLVEAVPTLLLYLGVASALGVAGSWLLARRIKRQTFGMEPREIAGLAEHREAMLYGIAEGVVALDDQHRVTLVNDVARRLLDLPDGAVGRTLGDLELTGRLRDVLSGTVTGSDQVVLQGNRVLVVNRMPVEKDGRALGAVATLRDRTELAQLERDLGSFRSTAEALRAQAHEFDNKLHTISGLIQIGEQDEVVRYIDALNRHRQSLDLSIGEPIRDKAIAALLMAKSAQASERQVRLEVAAGSALGPLEPEDSADVGTVLGNLVDNAVDAAAGARAPLPVAAEAWVSVDIREDAGAVRITVTDSGPGVPPETAEEVFAHGFTTKAAAGEHGIGLALTRLVCEHHGGGVHVANTADGARFTAVLPLLAGSAATTPAFTAEEPT</sequence>
<protein>
    <recommendedName>
        <fullName evidence="3">histidine kinase</fullName>
        <ecNumber evidence="3">2.7.13.3</ecNumber>
    </recommendedName>
</protein>
<evidence type="ECO:0000256" key="2">
    <source>
        <dbReference type="ARBA" id="ARBA00004651"/>
    </source>
</evidence>
<dbReference type="SUPFAM" id="SSF55874">
    <property type="entry name" value="ATPase domain of HSP90 chaperone/DNA topoisomerase II/histidine kinase"/>
    <property type="match status" value="1"/>
</dbReference>
<keyword evidence="5" id="KW-0597">Phosphoprotein</keyword>
<dbReference type="InterPro" id="IPR029151">
    <property type="entry name" value="Sensor-like_sf"/>
</dbReference>
<evidence type="ECO:0000256" key="8">
    <source>
        <dbReference type="ARBA" id="ARBA00022741"/>
    </source>
</evidence>
<evidence type="ECO:0000256" key="5">
    <source>
        <dbReference type="ARBA" id="ARBA00022553"/>
    </source>
</evidence>
<dbReference type="EMBL" id="RSEB01000003">
    <property type="protein sequence ID" value="RRR99666.1"/>
    <property type="molecule type" value="Genomic_DNA"/>
</dbReference>
<feature type="transmembrane region" description="Helical" evidence="14">
    <location>
        <begin position="24"/>
        <end position="45"/>
    </location>
</feature>
<evidence type="ECO:0000256" key="1">
    <source>
        <dbReference type="ARBA" id="ARBA00000085"/>
    </source>
</evidence>
<dbReference type="Gene3D" id="3.30.565.10">
    <property type="entry name" value="Histidine kinase-like ATPase, C-terminal domain"/>
    <property type="match status" value="1"/>
</dbReference>
<keyword evidence="13 14" id="KW-0472">Membrane</keyword>
<dbReference type="InterPro" id="IPR004358">
    <property type="entry name" value="Sig_transdc_His_kin-like_C"/>
</dbReference>
<evidence type="ECO:0000256" key="11">
    <source>
        <dbReference type="ARBA" id="ARBA00022989"/>
    </source>
</evidence>
<dbReference type="OrthoDB" id="9792686at2"/>
<feature type="domain" description="Histidine kinase" evidence="15">
    <location>
        <begin position="347"/>
        <end position="546"/>
    </location>
</feature>
<keyword evidence="11 14" id="KW-1133">Transmembrane helix</keyword>
<reference evidence="16 17" key="1">
    <citation type="submission" date="2018-12" db="EMBL/GenBank/DDBJ databases">
        <title>Glycomyces sp. YIM 121974 draft genome.</title>
        <authorList>
            <person name="Li Q."/>
        </authorList>
    </citation>
    <scope>NUCLEOTIDE SEQUENCE [LARGE SCALE GENOMIC DNA]</scope>
    <source>
        <strain evidence="16 17">YIM 121974</strain>
    </source>
</reference>
<dbReference type="Pfam" id="PF17203">
    <property type="entry name" value="sCache_3_2"/>
    <property type="match status" value="1"/>
</dbReference>
<feature type="transmembrane region" description="Helical" evidence="14">
    <location>
        <begin position="188"/>
        <end position="207"/>
    </location>
</feature>
<dbReference type="GO" id="GO:0000155">
    <property type="term" value="F:phosphorelay sensor kinase activity"/>
    <property type="evidence" value="ECO:0007669"/>
    <property type="project" value="InterPro"/>
</dbReference>
<evidence type="ECO:0000256" key="12">
    <source>
        <dbReference type="ARBA" id="ARBA00023012"/>
    </source>
</evidence>
<dbReference type="Gene3D" id="1.10.287.130">
    <property type="match status" value="1"/>
</dbReference>
<keyword evidence="9" id="KW-0418">Kinase</keyword>
<dbReference type="PROSITE" id="PS50109">
    <property type="entry name" value="HIS_KIN"/>
    <property type="match status" value="1"/>
</dbReference>
<dbReference type="SMART" id="SM00387">
    <property type="entry name" value="HATPase_c"/>
    <property type="match status" value="1"/>
</dbReference>
<keyword evidence="8" id="KW-0547">Nucleotide-binding</keyword>
<evidence type="ECO:0000256" key="13">
    <source>
        <dbReference type="ARBA" id="ARBA00023136"/>
    </source>
</evidence>
<dbReference type="Pfam" id="PF02518">
    <property type="entry name" value="HATPase_c"/>
    <property type="match status" value="1"/>
</dbReference>
<keyword evidence="7 14" id="KW-0812">Transmembrane</keyword>
<dbReference type="EC" id="2.7.13.3" evidence="3"/>
<dbReference type="InterPro" id="IPR052162">
    <property type="entry name" value="Sensor_kinase/Photoreceptor"/>
</dbReference>
<dbReference type="AlphaFoldDB" id="A0A426UYL7"/>
<keyword evidence="4" id="KW-1003">Cell membrane</keyword>
<gene>
    <name evidence="16" type="ORF">EIW28_13365</name>
</gene>
<dbReference type="SUPFAM" id="SSF103190">
    <property type="entry name" value="Sensory domain-like"/>
    <property type="match status" value="1"/>
</dbReference>
<evidence type="ECO:0000256" key="7">
    <source>
        <dbReference type="ARBA" id="ARBA00022692"/>
    </source>
</evidence>
<dbReference type="Proteomes" id="UP000277256">
    <property type="component" value="Unassembled WGS sequence"/>
</dbReference>
<evidence type="ECO:0000256" key="3">
    <source>
        <dbReference type="ARBA" id="ARBA00012438"/>
    </source>
</evidence>
<dbReference type="InterPro" id="IPR003594">
    <property type="entry name" value="HATPase_dom"/>
</dbReference>
<dbReference type="InterPro" id="IPR033463">
    <property type="entry name" value="sCache_3"/>
</dbReference>
<keyword evidence="17" id="KW-1185">Reference proteome</keyword>
<name>A0A426UYL7_9ACTN</name>
<evidence type="ECO:0000313" key="17">
    <source>
        <dbReference type="Proteomes" id="UP000277256"/>
    </source>
</evidence>
<evidence type="ECO:0000256" key="10">
    <source>
        <dbReference type="ARBA" id="ARBA00022840"/>
    </source>
</evidence>
<dbReference type="GO" id="GO:0005524">
    <property type="term" value="F:ATP binding"/>
    <property type="evidence" value="ECO:0007669"/>
    <property type="project" value="UniProtKB-KW"/>
</dbReference>
<dbReference type="PANTHER" id="PTHR43304:SF1">
    <property type="entry name" value="PAC DOMAIN-CONTAINING PROTEIN"/>
    <property type="match status" value="1"/>
</dbReference>
<dbReference type="GO" id="GO:0005886">
    <property type="term" value="C:plasma membrane"/>
    <property type="evidence" value="ECO:0007669"/>
    <property type="project" value="UniProtKB-SubCell"/>
</dbReference>
<evidence type="ECO:0000259" key="15">
    <source>
        <dbReference type="PROSITE" id="PS50109"/>
    </source>
</evidence>
<dbReference type="InterPro" id="IPR005467">
    <property type="entry name" value="His_kinase_dom"/>
</dbReference>
<keyword evidence="10" id="KW-0067">ATP-binding</keyword>
<evidence type="ECO:0000256" key="4">
    <source>
        <dbReference type="ARBA" id="ARBA00022475"/>
    </source>
</evidence>
<dbReference type="Pfam" id="PF14689">
    <property type="entry name" value="SPOB_a"/>
    <property type="match status" value="1"/>
</dbReference>
<comment type="caution">
    <text evidence="16">The sequence shown here is derived from an EMBL/GenBank/DDBJ whole genome shotgun (WGS) entry which is preliminary data.</text>
</comment>